<evidence type="ECO:0000313" key="11">
    <source>
        <dbReference type="EMBL" id="CAI78785.1"/>
    </source>
</evidence>
<comment type="catalytic activity">
    <reaction evidence="7">
        <text>adenosine + H2O + H(+) = inosine + NH4(+)</text>
        <dbReference type="Rhea" id="RHEA:24408"/>
        <dbReference type="ChEBI" id="CHEBI:15377"/>
        <dbReference type="ChEBI" id="CHEBI:15378"/>
        <dbReference type="ChEBI" id="CHEBI:16335"/>
        <dbReference type="ChEBI" id="CHEBI:17596"/>
        <dbReference type="ChEBI" id="CHEBI:28938"/>
        <dbReference type="EC" id="3.5.4.4"/>
    </reaction>
    <physiologicalReaction direction="left-to-right" evidence="7">
        <dbReference type="Rhea" id="RHEA:24409"/>
    </physiologicalReaction>
</comment>
<evidence type="ECO:0000256" key="10">
    <source>
        <dbReference type="RuleBase" id="RU361274"/>
    </source>
</evidence>
<keyword evidence="4" id="KW-0479">Metal-binding</keyword>
<evidence type="ECO:0000256" key="7">
    <source>
        <dbReference type="ARBA" id="ARBA00047989"/>
    </source>
</evidence>
<comment type="catalytic activity">
    <reaction evidence="9">
        <text>S-methyl-5'-thioadenosine + phosphate = 5-(methylsulfanyl)-alpha-D-ribose 1-phosphate + adenine</text>
        <dbReference type="Rhea" id="RHEA:11852"/>
        <dbReference type="ChEBI" id="CHEBI:16708"/>
        <dbReference type="ChEBI" id="CHEBI:17509"/>
        <dbReference type="ChEBI" id="CHEBI:43474"/>
        <dbReference type="ChEBI" id="CHEBI:58533"/>
        <dbReference type="EC" id="2.4.2.28"/>
    </reaction>
    <physiologicalReaction direction="left-to-right" evidence="9">
        <dbReference type="Rhea" id="RHEA:11853"/>
    </physiologicalReaction>
</comment>
<evidence type="ECO:0000256" key="1">
    <source>
        <dbReference type="ARBA" id="ARBA00000553"/>
    </source>
</evidence>
<proteinExistence type="inferred from homology"/>
<dbReference type="PANTHER" id="PTHR30616:SF2">
    <property type="entry name" value="PURINE NUCLEOSIDE PHOSPHORYLASE LACC1"/>
    <property type="match status" value="1"/>
</dbReference>
<organism evidence="11">
    <name type="scientific">uncultured Campylobacterota bacterium</name>
    <dbReference type="NCBI Taxonomy" id="120858"/>
    <lineage>
        <taxon>Bacteria</taxon>
        <taxon>Pseudomonadati</taxon>
        <taxon>Campylobacterota</taxon>
        <taxon>environmental samples</taxon>
    </lineage>
</organism>
<accession>Q2YZK3</accession>
<dbReference type="Pfam" id="PF02578">
    <property type="entry name" value="Cu-oxidase_4"/>
    <property type="match status" value="1"/>
</dbReference>
<dbReference type="InterPro" id="IPR011324">
    <property type="entry name" value="Cytotoxic_necrot_fac-like_cat"/>
</dbReference>
<dbReference type="PANTHER" id="PTHR30616">
    <property type="entry name" value="UNCHARACTERIZED PROTEIN YFIH"/>
    <property type="match status" value="1"/>
</dbReference>
<dbReference type="GO" id="GO:0017061">
    <property type="term" value="F:S-methyl-5-thioadenosine phosphorylase activity"/>
    <property type="evidence" value="ECO:0007669"/>
    <property type="project" value="UniProtKB-EC"/>
</dbReference>
<dbReference type="AlphaFoldDB" id="Q2YZK3"/>
<keyword evidence="6" id="KW-0862">Zinc</keyword>
<dbReference type="SUPFAM" id="SSF64438">
    <property type="entry name" value="CNF1/YfiH-like putative cysteine hydrolases"/>
    <property type="match status" value="1"/>
</dbReference>
<dbReference type="EMBL" id="AJ937769">
    <property type="protein sequence ID" value="CAI78785.1"/>
    <property type="molecule type" value="Genomic_DNA"/>
</dbReference>
<evidence type="ECO:0000256" key="2">
    <source>
        <dbReference type="ARBA" id="ARBA00007353"/>
    </source>
</evidence>
<name>Q2YZK3_9BACT</name>
<evidence type="ECO:0000256" key="5">
    <source>
        <dbReference type="ARBA" id="ARBA00022801"/>
    </source>
</evidence>
<dbReference type="InterPro" id="IPR038371">
    <property type="entry name" value="Cu_polyphenol_OxRdtase_sf"/>
</dbReference>
<evidence type="ECO:0000256" key="3">
    <source>
        <dbReference type="ARBA" id="ARBA00022679"/>
    </source>
</evidence>
<sequence length="241" mass="27244">MKFYHSKQLNSIPNVTHAFTTRYSGNVAFHVNDNPRHVEMNHERLAKELGFEKESLIHMKQIHSDLVHIVNDEDNFHMPRSCDALVTDKINTPLMVMVADCAPILFYDDKQKVIAVAHAGRAGAFKNIVKNVIKSMACGFDSRLEDIVVSIGANIGVCCYEVGAEIYDEAQELQLDYAMQNRDGSYYLDINKILMTQLLACGIKKESIEFSGECTCCKKDTYFSYRAEKITGRFAGIIMLK</sequence>
<dbReference type="InterPro" id="IPR003730">
    <property type="entry name" value="Cu_polyphenol_OxRdtase"/>
</dbReference>
<comment type="catalytic activity">
    <reaction evidence="8">
        <text>adenosine + phosphate = alpha-D-ribose 1-phosphate + adenine</text>
        <dbReference type="Rhea" id="RHEA:27642"/>
        <dbReference type="ChEBI" id="CHEBI:16335"/>
        <dbReference type="ChEBI" id="CHEBI:16708"/>
        <dbReference type="ChEBI" id="CHEBI:43474"/>
        <dbReference type="ChEBI" id="CHEBI:57720"/>
        <dbReference type="EC" id="2.4.2.1"/>
    </reaction>
    <physiologicalReaction direction="left-to-right" evidence="8">
        <dbReference type="Rhea" id="RHEA:27643"/>
    </physiologicalReaction>
</comment>
<dbReference type="GO" id="GO:0016787">
    <property type="term" value="F:hydrolase activity"/>
    <property type="evidence" value="ECO:0007669"/>
    <property type="project" value="UniProtKB-KW"/>
</dbReference>
<evidence type="ECO:0000256" key="9">
    <source>
        <dbReference type="ARBA" id="ARBA00049893"/>
    </source>
</evidence>
<comment type="similarity">
    <text evidence="2 10">Belongs to the purine nucleoside phosphorylase YfiH/LACC1 family.</text>
</comment>
<dbReference type="CDD" id="cd16833">
    <property type="entry name" value="YfiH"/>
    <property type="match status" value="1"/>
</dbReference>
<protein>
    <recommendedName>
        <fullName evidence="10">Purine nucleoside phosphorylase</fullName>
    </recommendedName>
</protein>
<dbReference type="NCBIfam" id="TIGR00726">
    <property type="entry name" value="peptidoglycan editing factor PgeF"/>
    <property type="match status" value="1"/>
</dbReference>
<keyword evidence="5" id="KW-0378">Hydrolase</keyword>
<evidence type="ECO:0000256" key="8">
    <source>
        <dbReference type="ARBA" id="ARBA00048968"/>
    </source>
</evidence>
<comment type="catalytic activity">
    <reaction evidence="1">
        <text>inosine + phosphate = alpha-D-ribose 1-phosphate + hypoxanthine</text>
        <dbReference type="Rhea" id="RHEA:27646"/>
        <dbReference type="ChEBI" id="CHEBI:17368"/>
        <dbReference type="ChEBI" id="CHEBI:17596"/>
        <dbReference type="ChEBI" id="CHEBI:43474"/>
        <dbReference type="ChEBI" id="CHEBI:57720"/>
        <dbReference type="EC" id="2.4.2.1"/>
    </reaction>
    <physiologicalReaction direction="left-to-right" evidence="1">
        <dbReference type="Rhea" id="RHEA:27647"/>
    </physiologicalReaction>
</comment>
<keyword evidence="3" id="KW-0808">Transferase</keyword>
<dbReference type="Gene3D" id="3.60.140.10">
    <property type="entry name" value="CNF1/YfiH-like putative cysteine hydrolases"/>
    <property type="match status" value="1"/>
</dbReference>
<dbReference type="GO" id="GO:0005507">
    <property type="term" value="F:copper ion binding"/>
    <property type="evidence" value="ECO:0007669"/>
    <property type="project" value="TreeGrafter"/>
</dbReference>
<evidence type="ECO:0000256" key="6">
    <source>
        <dbReference type="ARBA" id="ARBA00022833"/>
    </source>
</evidence>
<evidence type="ECO:0000256" key="4">
    <source>
        <dbReference type="ARBA" id="ARBA00022723"/>
    </source>
</evidence>
<reference evidence="11" key="1">
    <citation type="journal article" date="2005" name="Environ. Microbiol.">
        <title>Lateral gene transfer and phylogenetic assignment of environmental fosmid clones.</title>
        <authorList>
            <person name="Nesbo C.L."/>
            <person name="Boucher Y."/>
            <person name="Dlutek M."/>
            <person name="Doolittle F.W."/>
        </authorList>
    </citation>
    <scope>NUCLEOTIDE SEQUENCE</scope>
</reference>